<reference evidence="2 3" key="1">
    <citation type="submission" date="2023-05" db="EMBL/GenBank/DDBJ databases">
        <title>A new hyperthermophilic archaea 'Ignisphaera cupida' sp. nov. and description of the family 'Ignisphaeraceae' fam. nov.</title>
        <authorList>
            <person name="Podosokorskaya O.A."/>
            <person name="Elcheninov A.G."/>
            <person name="Klukina A."/>
            <person name="Merkel A.Y."/>
        </authorList>
    </citation>
    <scope>NUCLEOTIDE SEQUENCE [LARGE SCALE GENOMIC DNA]</scope>
    <source>
        <strain evidence="2 3">4213-co</strain>
    </source>
</reference>
<protein>
    <submittedName>
        <fullName evidence="2">Winged helix-turn-helix domain-containing protein</fullName>
    </submittedName>
</protein>
<dbReference type="InterPro" id="IPR038723">
    <property type="entry name" value="ArnR1-like_HTH"/>
</dbReference>
<dbReference type="SUPFAM" id="SSF46785">
    <property type="entry name" value="Winged helix' DNA-binding domain"/>
    <property type="match status" value="1"/>
</dbReference>
<dbReference type="RefSeq" id="WP_285273144.1">
    <property type="nucleotide sequence ID" value="NZ_JASNVW010000001.1"/>
</dbReference>
<keyword evidence="3" id="KW-1185">Reference proteome</keyword>
<dbReference type="EMBL" id="JASNVW010000001">
    <property type="protein sequence ID" value="MDK6028172.1"/>
    <property type="molecule type" value="Genomic_DNA"/>
</dbReference>
<evidence type="ECO:0000259" key="1">
    <source>
        <dbReference type="Pfam" id="PF14947"/>
    </source>
</evidence>
<comment type="caution">
    <text evidence="2">The sequence shown here is derived from an EMBL/GenBank/DDBJ whole genome shotgun (WGS) entry which is preliminary data.</text>
</comment>
<dbReference type="AlphaFoldDB" id="A0ABD4Z5C6"/>
<name>A0ABD4Z5C6_9CREN</name>
<evidence type="ECO:0000313" key="2">
    <source>
        <dbReference type="EMBL" id="MDK6028172.1"/>
    </source>
</evidence>
<organism evidence="2 3">
    <name type="scientific">Ignisphaera cupida</name>
    <dbReference type="NCBI Taxonomy" id="3050454"/>
    <lineage>
        <taxon>Archaea</taxon>
        <taxon>Thermoproteota</taxon>
        <taxon>Thermoprotei</taxon>
        <taxon>Desulfurococcales</taxon>
        <taxon>Desulfurococcaceae</taxon>
        <taxon>Ignisphaera</taxon>
    </lineage>
</organism>
<proteinExistence type="predicted"/>
<feature type="domain" description="ArnR1-like winged helix-turn-helix" evidence="1">
    <location>
        <begin position="5"/>
        <end position="56"/>
    </location>
</feature>
<dbReference type="Gene3D" id="1.10.10.10">
    <property type="entry name" value="Winged helix-like DNA-binding domain superfamily/Winged helix DNA-binding domain"/>
    <property type="match status" value="1"/>
</dbReference>
<sequence length="61" mass="7204">MAKTKRSRIEIVYEILKTLSQEELLPTRLAMFVNVPYDRLSDIINILKKKKLVEEVEVENN</sequence>
<accession>A0ABD4Z5C6</accession>
<dbReference type="InterPro" id="IPR036388">
    <property type="entry name" value="WH-like_DNA-bd_sf"/>
</dbReference>
<dbReference type="Proteomes" id="UP001529235">
    <property type="component" value="Unassembled WGS sequence"/>
</dbReference>
<dbReference type="InterPro" id="IPR036390">
    <property type="entry name" value="WH_DNA-bd_sf"/>
</dbReference>
<gene>
    <name evidence="2" type="ORF">QPL79_02180</name>
</gene>
<evidence type="ECO:0000313" key="3">
    <source>
        <dbReference type="Proteomes" id="UP001529235"/>
    </source>
</evidence>
<dbReference type="Pfam" id="PF14947">
    <property type="entry name" value="HTH_45"/>
    <property type="match status" value="1"/>
</dbReference>